<protein>
    <recommendedName>
        <fullName evidence="5 17">Epoxyqueuosine reductase QueH</fullName>
        <ecNumber evidence="4 17">1.17.99.6</ecNumber>
    </recommendedName>
    <alternativeName>
        <fullName evidence="15 17">Queuosine biosynthesis protein QueH</fullName>
    </alternativeName>
</protein>
<evidence type="ECO:0000256" key="12">
    <source>
        <dbReference type="ARBA" id="ARBA00023014"/>
    </source>
</evidence>
<dbReference type="UniPathway" id="UPA00392"/>
<keyword evidence="8 17" id="KW-0479">Metal-binding</keyword>
<name>E0RWR1_BUTPB</name>
<comment type="catalytic activity">
    <reaction evidence="16 17">
        <text>epoxyqueuosine(34) in tRNA + AH2 = queuosine(34) in tRNA + A + H2O</text>
        <dbReference type="Rhea" id="RHEA:32159"/>
        <dbReference type="Rhea" id="RHEA-COMP:18571"/>
        <dbReference type="Rhea" id="RHEA-COMP:18582"/>
        <dbReference type="ChEBI" id="CHEBI:13193"/>
        <dbReference type="ChEBI" id="CHEBI:15377"/>
        <dbReference type="ChEBI" id="CHEBI:17499"/>
        <dbReference type="ChEBI" id="CHEBI:194431"/>
        <dbReference type="ChEBI" id="CHEBI:194443"/>
        <dbReference type="EC" id="1.17.99.6"/>
    </reaction>
</comment>
<gene>
    <name evidence="17" type="primary">queH</name>
    <name evidence="18" type="ordered locus">bpr_I1853</name>
</gene>
<organism evidence="18 19">
    <name type="scientific">Butyrivibrio proteoclasticus (strain ATCC 51982 / DSM 14932 / B316)</name>
    <name type="common">Clostridium proteoclasticum</name>
    <dbReference type="NCBI Taxonomy" id="515622"/>
    <lineage>
        <taxon>Bacteria</taxon>
        <taxon>Bacillati</taxon>
        <taxon>Bacillota</taxon>
        <taxon>Clostridia</taxon>
        <taxon>Lachnospirales</taxon>
        <taxon>Lachnospiraceae</taxon>
        <taxon>Butyrivibrio</taxon>
    </lineage>
</organism>
<evidence type="ECO:0000256" key="4">
    <source>
        <dbReference type="ARBA" id="ARBA00012622"/>
    </source>
</evidence>
<keyword evidence="14 17" id="KW-0676">Redox-active center</keyword>
<evidence type="ECO:0000256" key="15">
    <source>
        <dbReference type="ARBA" id="ARBA00031446"/>
    </source>
</evidence>
<feature type="disulfide bond" description="Redox-active" evidence="17">
    <location>
        <begin position="224"/>
        <end position="226"/>
    </location>
</feature>
<keyword evidence="7 17" id="KW-0819">tRNA processing</keyword>
<evidence type="ECO:0000256" key="3">
    <source>
        <dbReference type="ARBA" id="ARBA00008207"/>
    </source>
</evidence>
<evidence type="ECO:0000256" key="16">
    <source>
        <dbReference type="ARBA" id="ARBA00047415"/>
    </source>
</evidence>
<evidence type="ECO:0000313" key="19">
    <source>
        <dbReference type="Proteomes" id="UP000001299"/>
    </source>
</evidence>
<dbReference type="GO" id="GO:0046872">
    <property type="term" value="F:metal ion binding"/>
    <property type="evidence" value="ECO:0007669"/>
    <property type="project" value="UniProtKB-KW"/>
</dbReference>
<feature type="binding site" evidence="17">
    <location>
        <position position="31"/>
    </location>
    <ligand>
        <name>[4Fe-4S] cluster</name>
        <dbReference type="ChEBI" id="CHEBI:49883"/>
    </ligand>
</feature>
<evidence type="ECO:0000256" key="7">
    <source>
        <dbReference type="ARBA" id="ARBA00022694"/>
    </source>
</evidence>
<feature type="binding site" evidence="17">
    <location>
        <position position="32"/>
    </location>
    <ligand>
        <name>[4Fe-4S] cluster</name>
        <dbReference type="ChEBI" id="CHEBI:49883"/>
    </ligand>
</feature>
<accession>E0RWR1</accession>
<dbReference type="InterPro" id="IPR003828">
    <property type="entry name" value="QueH"/>
</dbReference>
<evidence type="ECO:0000256" key="9">
    <source>
        <dbReference type="ARBA" id="ARBA00022785"/>
    </source>
</evidence>
<dbReference type="GO" id="GO:0051539">
    <property type="term" value="F:4 iron, 4 sulfur cluster binding"/>
    <property type="evidence" value="ECO:0007669"/>
    <property type="project" value="UniProtKB-UniRule"/>
</dbReference>
<dbReference type="AlphaFoldDB" id="E0RWR1"/>
<keyword evidence="13 17" id="KW-1015">Disulfide bond</keyword>
<comment type="pathway">
    <text evidence="2 17">tRNA modification; tRNA-queuosine biosynthesis.</text>
</comment>
<dbReference type="Pfam" id="PF02677">
    <property type="entry name" value="QueH"/>
    <property type="match status" value="1"/>
</dbReference>
<keyword evidence="9 17" id="KW-0671">Queuosine biosynthesis</keyword>
<dbReference type="Proteomes" id="UP000001299">
    <property type="component" value="Chromosome 1"/>
</dbReference>
<dbReference type="KEGG" id="bpb:bpr_I1853"/>
<reference evidence="18 19" key="1">
    <citation type="journal article" date="2010" name="PLoS ONE">
        <title>The glycobiome of the rumen bacterium Butyrivibrio proteoclasticus B316(T) highlights adaptation to a polysaccharide-rich environment.</title>
        <authorList>
            <person name="Kelly W.J."/>
            <person name="Leahy S.C."/>
            <person name="Altermann E."/>
            <person name="Yeoman C.J."/>
            <person name="Dunne J.C."/>
            <person name="Kong Z."/>
            <person name="Pacheco D.M."/>
            <person name="Li D."/>
            <person name="Noel S.J."/>
            <person name="Moon C.D."/>
            <person name="Cookson A.L."/>
            <person name="Attwood G.T."/>
        </authorList>
    </citation>
    <scope>NUCLEOTIDE SEQUENCE [LARGE SCALE GENOMIC DNA]</scope>
    <source>
        <strain evidence="19">ATCC 51982 / DSM 14932 / B316</strain>
    </source>
</reference>
<dbReference type="EMBL" id="CP001810">
    <property type="protein sequence ID" value="ADL34587.1"/>
    <property type="molecule type" value="Genomic_DNA"/>
</dbReference>
<dbReference type="GO" id="GO:0008616">
    <property type="term" value="P:tRNA queuosine(34) biosynthetic process"/>
    <property type="evidence" value="ECO:0007669"/>
    <property type="project" value="UniProtKB-UniRule"/>
</dbReference>
<dbReference type="PANTHER" id="PTHR36701">
    <property type="entry name" value="EPOXYQUEUOSINE REDUCTASE QUEH"/>
    <property type="match status" value="1"/>
</dbReference>
<keyword evidence="11 17" id="KW-0408">Iron</keyword>
<evidence type="ECO:0000256" key="11">
    <source>
        <dbReference type="ARBA" id="ARBA00023004"/>
    </source>
</evidence>
<evidence type="ECO:0000256" key="17">
    <source>
        <dbReference type="HAMAP-Rule" id="MF_02089"/>
    </source>
</evidence>
<dbReference type="RefSeq" id="WP_013281241.1">
    <property type="nucleotide sequence ID" value="NC_014387.1"/>
</dbReference>
<comment type="function">
    <text evidence="1 17">Catalyzes the conversion of epoxyqueuosine (oQ) to queuosine (Q), which is a hypermodified base found in the wobble positions of tRNA(Asp), tRNA(Asn), tRNA(His) and tRNA(Tyr).</text>
</comment>
<dbReference type="STRING" id="515622.bpr_I1853"/>
<feature type="binding site" evidence="17">
    <location>
        <position position="131"/>
    </location>
    <ligand>
        <name>[4Fe-4S] cluster</name>
        <dbReference type="ChEBI" id="CHEBI:49883"/>
    </ligand>
</feature>
<evidence type="ECO:0000256" key="14">
    <source>
        <dbReference type="ARBA" id="ARBA00023284"/>
    </source>
</evidence>
<keyword evidence="12 17" id="KW-0411">Iron-sulfur</keyword>
<evidence type="ECO:0000256" key="2">
    <source>
        <dbReference type="ARBA" id="ARBA00004691"/>
    </source>
</evidence>
<evidence type="ECO:0000256" key="6">
    <source>
        <dbReference type="ARBA" id="ARBA00022485"/>
    </source>
</evidence>
<keyword evidence="19" id="KW-1185">Reference proteome</keyword>
<evidence type="ECO:0000256" key="1">
    <source>
        <dbReference type="ARBA" id="ARBA00002268"/>
    </source>
</evidence>
<dbReference type="PANTHER" id="PTHR36701:SF1">
    <property type="entry name" value="EPOXYQUEUOSINE REDUCTASE QUEH"/>
    <property type="match status" value="1"/>
</dbReference>
<dbReference type="HAMAP" id="MF_02089">
    <property type="entry name" value="QueH"/>
    <property type="match status" value="1"/>
</dbReference>
<keyword evidence="6 17" id="KW-0004">4Fe-4S</keyword>
<dbReference type="GO" id="GO:0052693">
    <property type="term" value="F:epoxyqueuosine reductase activity"/>
    <property type="evidence" value="ECO:0007669"/>
    <property type="project" value="UniProtKB-UniRule"/>
</dbReference>
<evidence type="ECO:0000256" key="8">
    <source>
        <dbReference type="ARBA" id="ARBA00022723"/>
    </source>
</evidence>
<keyword evidence="10 17" id="KW-0560">Oxidoreductase</keyword>
<dbReference type="eggNOG" id="COG1636">
    <property type="taxonomic scope" value="Bacteria"/>
</dbReference>
<evidence type="ECO:0000256" key="13">
    <source>
        <dbReference type="ARBA" id="ARBA00023157"/>
    </source>
</evidence>
<evidence type="ECO:0000256" key="5">
    <source>
        <dbReference type="ARBA" id="ARBA00016895"/>
    </source>
</evidence>
<dbReference type="HOGENOM" id="CLU_088177_1_0_9"/>
<dbReference type="EC" id="1.17.99.6" evidence="4 17"/>
<evidence type="ECO:0000256" key="10">
    <source>
        <dbReference type="ARBA" id="ARBA00023002"/>
    </source>
</evidence>
<comment type="similarity">
    <text evidence="3 17">Belongs to the QueH family.</text>
</comment>
<sequence length="244" mass="28650">MNKRNYSRELENRIAGFERENRFPRLLLHACCAPCSSYCLEYLREYFDVTVFFYNPNITEEREYRKRVEEEKRLISEYNRQVEENSFEGMNSDSRARRIEIMEGDYVPSDFMHAVKGLEDCPEGGDRCRKCFELRLDETARIARDNGFEFFTTTLTISPLKNADVLNEVGEEAARKINSQARAADPGKEISQIQFLPSDFKKKNGYKRSIELSHKFGLYRQDYCGCGFSKAQREKEKEEKNVNV</sequence>
<evidence type="ECO:0000313" key="18">
    <source>
        <dbReference type="EMBL" id="ADL34587.1"/>
    </source>
</evidence>
<proteinExistence type="inferred from homology"/>
<feature type="binding site" evidence="17">
    <location>
        <position position="128"/>
    </location>
    <ligand>
        <name>[4Fe-4S] cluster</name>
        <dbReference type="ChEBI" id="CHEBI:49883"/>
    </ligand>
</feature>